<feature type="region of interest" description="Disordered" evidence="1">
    <location>
        <begin position="29"/>
        <end position="53"/>
    </location>
</feature>
<sequence length="53" mass="5370">MAQQLQSGHATAQIVAAALHLAKNIPGVNWRSQEGAGPLHPRAACPPCGSAAD</sequence>
<evidence type="ECO:0000313" key="2">
    <source>
        <dbReference type="EMBL" id="CUH53015.1"/>
    </source>
</evidence>
<dbReference type="STRING" id="321267.SHM7688_02466"/>
<proteinExistence type="predicted"/>
<name>A0A0P1ERC7_9RHOB</name>
<dbReference type="EMBL" id="CYPW01000024">
    <property type="protein sequence ID" value="CUH53015.1"/>
    <property type="molecule type" value="Genomic_DNA"/>
</dbReference>
<dbReference type="AlphaFoldDB" id="A0A0P1ERC7"/>
<evidence type="ECO:0000313" key="3">
    <source>
        <dbReference type="Proteomes" id="UP000054823"/>
    </source>
</evidence>
<gene>
    <name evidence="2" type="ORF">SHM7688_02466</name>
</gene>
<keyword evidence="3" id="KW-1185">Reference proteome</keyword>
<dbReference type="Proteomes" id="UP000054823">
    <property type="component" value="Unassembled WGS sequence"/>
</dbReference>
<protein>
    <submittedName>
        <fullName evidence="2">Uncharacterized protein</fullName>
    </submittedName>
</protein>
<reference evidence="2 3" key="1">
    <citation type="submission" date="2015-09" db="EMBL/GenBank/DDBJ databases">
        <authorList>
            <consortium name="Swine Surveillance"/>
        </authorList>
    </citation>
    <scope>NUCLEOTIDE SEQUENCE [LARGE SCALE GENOMIC DNA]</scope>
    <source>
        <strain evidence="2 3">CECT 7688</strain>
    </source>
</reference>
<organism evidence="2 3">
    <name type="scientific">Shimia marina</name>
    <dbReference type="NCBI Taxonomy" id="321267"/>
    <lineage>
        <taxon>Bacteria</taxon>
        <taxon>Pseudomonadati</taxon>
        <taxon>Pseudomonadota</taxon>
        <taxon>Alphaproteobacteria</taxon>
        <taxon>Rhodobacterales</taxon>
        <taxon>Roseobacteraceae</taxon>
    </lineage>
</organism>
<accession>A0A0P1ERC7</accession>
<evidence type="ECO:0000256" key="1">
    <source>
        <dbReference type="SAM" id="MobiDB-lite"/>
    </source>
</evidence>